<feature type="region of interest" description="Disordered" evidence="1">
    <location>
        <begin position="691"/>
        <end position="742"/>
    </location>
</feature>
<dbReference type="GO" id="GO:0070197">
    <property type="term" value="P:meiotic attachment of telomere to nuclear envelope"/>
    <property type="evidence" value="ECO:0007669"/>
    <property type="project" value="InterPro"/>
</dbReference>
<evidence type="ECO:0000313" key="3">
    <source>
        <dbReference type="Proteomes" id="UP000472263"/>
    </source>
</evidence>
<dbReference type="AlphaFoldDB" id="A0A667ZFU4"/>
<name>A0A667ZFU4_9TELE</name>
<dbReference type="InterPro" id="IPR016024">
    <property type="entry name" value="ARM-type_fold"/>
</dbReference>
<sequence>MINDRYSPIKREMESDTCSLPSPAVKRDLSLLLECVKFQMKYPELQKQALLTIGSVCEKKEDNVHLFRGMGGVTVVYSLFKSSIAHLDVKETALFTLGTLAETNVYCKHSLCRKETFSDLADWLVREDTSLTQKRVVVYLLSVLVANNKSGQTFAQTTGCLDILLDLFTTSFPFSTGATLKQSNITQTYQLWSSVSSALCGCVNNPQNEEGQRICVKAFPIVKTWLEQITLHRTDILKPICSFIAMTVGSNFCVQERFSTSGGLETLTLALVRLASEADKSLLSCQLSATLTKTLSACITGNAPLATGLAQYAVVPKLLSLLSSPNLDPEDRLPVVLTLGFCTEASEEHQSQLVQSGGLPPIITLLTESSNEELGKGAAFILQTCKQAIVSMGAPVPIAATEDVEAMEPHSNMESYWRSAREILHRIELLEKGQVAENEHGGMDSTTPAKELCRPPQFTAAPSHVFSMQGCVKRQIFRESDETQKCTLARRVHEEKSHGIHLHQKHQNESVHAAYRHSNAPDHVEAGNDVTNLQCLRSALEKRDSKEDLRNAIFSLSTLGERDNNTRCSQLVPEKHITNDTSAPMAQTGDRVPGHAPNGADVLCSVYVFCLCSEQMDNENSETGKTAVALDTLSHNRCSGCGLHFHEVTSRTFAALQSSCNHSCDLHKVLHEATERFRALHCKLLLSRESQQGTAEQEDAQSERASEAEPQRAREQWREVSLTPIHRGPKGSQQGKHHRGNYNAIGFTLTPLRRGANMKTFMPHNRTGLSLTPLKKPCLPEERRMHLENGGRAPDYQLKTQASRKPSSTWRKRKNFTQEEKAEAQNVSCT</sequence>
<dbReference type="PANTHER" id="PTHR14014:SF0">
    <property type="entry name" value="TELOMERE REPEATS-BINDING BOUQUET FORMATION PROTEIN 1"/>
    <property type="match status" value="1"/>
</dbReference>
<protein>
    <submittedName>
        <fullName evidence="2">Telomere repeat binding bouquet formation protein 1</fullName>
    </submittedName>
</protein>
<evidence type="ECO:0000313" key="2">
    <source>
        <dbReference type="Ensembl" id="ENSMMDP00005039472.1"/>
    </source>
</evidence>
<dbReference type="InterPro" id="IPR011989">
    <property type="entry name" value="ARM-like"/>
</dbReference>
<reference evidence="2" key="3">
    <citation type="submission" date="2025-09" db="UniProtKB">
        <authorList>
            <consortium name="Ensembl"/>
        </authorList>
    </citation>
    <scope>IDENTIFICATION</scope>
</reference>
<dbReference type="SUPFAM" id="SSF48371">
    <property type="entry name" value="ARM repeat"/>
    <property type="match status" value="1"/>
</dbReference>
<dbReference type="PANTHER" id="PTHR14014">
    <property type="entry name" value="TELOMERE REPEATS-BINDING BOUQUET FORMATION PROTEIN 1"/>
    <property type="match status" value="1"/>
</dbReference>
<feature type="region of interest" description="Disordered" evidence="1">
    <location>
        <begin position="788"/>
        <end position="830"/>
    </location>
</feature>
<feature type="compositionally biased region" description="Basic and acidic residues" evidence="1">
    <location>
        <begin position="701"/>
        <end position="718"/>
    </location>
</feature>
<accession>A0A667ZFU4</accession>
<feature type="compositionally biased region" description="Polar residues" evidence="1">
    <location>
        <begin position="798"/>
        <end position="809"/>
    </location>
</feature>
<dbReference type="Gene3D" id="1.25.10.10">
    <property type="entry name" value="Leucine-rich Repeat Variant"/>
    <property type="match status" value="1"/>
</dbReference>
<dbReference type="Proteomes" id="UP000472263">
    <property type="component" value="Chromosome 6"/>
</dbReference>
<organism evidence="2 3">
    <name type="scientific">Myripristis murdjan</name>
    <name type="common">pinecone soldierfish</name>
    <dbReference type="NCBI Taxonomy" id="586833"/>
    <lineage>
        <taxon>Eukaryota</taxon>
        <taxon>Metazoa</taxon>
        <taxon>Chordata</taxon>
        <taxon>Craniata</taxon>
        <taxon>Vertebrata</taxon>
        <taxon>Euteleostomi</taxon>
        <taxon>Actinopterygii</taxon>
        <taxon>Neopterygii</taxon>
        <taxon>Teleostei</taxon>
        <taxon>Neoteleostei</taxon>
        <taxon>Acanthomorphata</taxon>
        <taxon>Holocentriformes</taxon>
        <taxon>Holocentridae</taxon>
        <taxon>Myripristis</taxon>
    </lineage>
</organism>
<dbReference type="InterPro" id="IPR042359">
    <property type="entry name" value="TERB1"/>
</dbReference>
<gene>
    <name evidence="2" type="primary">terb1</name>
</gene>
<keyword evidence="3" id="KW-1185">Reference proteome</keyword>
<evidence type="ECO:0000256" key="1">
    <source>
        <dbReference type="SAM" id="MobiDB-lite"/>
    </source>
</evidence>
<dbReference type="InParanoid" id="A0A667ZFU4"/>
<dbReference type="GO" id="GO:0007129">
    <property type="term" value="P:homologous chromosome pairing at meiosis"/>
    <property type="evidence" value="ECO:0007669"/>
    <property type="project" value="TreeGrafter"/>
</dbReference>
<dbReference type="GeneTree" id="ENSGT00390000005075"/>
<proteinExistence type="predicted"/>
<dbReference type="FunCoup" id="A0A667ZFU4">
    <property type="interactions" value="412"/>
</dbReference>
<reference evidence="2" key="2">
    <citation type="submission" date="2025-08" db="UniProtKB">
        <authorList>
            <consortium name="Ensembl"/>
        </authorList>
    </citation>
    <scope>IDENTIFICATION</scope>
</reference>
<reference evidence="2" key="1">
    <citation type="submission" date="2019-06" db="EMBL/GenBank/DDBJ databases">
        <authorList>
            <consortium name="Wellcome Sanger Institute Data Sharing"/>
        </authorList>
    </citation>
    <scope>NUCLEOTIDE SEQUENCE [LARGE SCALE GENOMIC DNA]</scope>
</reference>
<dbReference type="Ensembl" id="ENSMMDT00005040285.1">
    <property type="protein sequence ID" value="ENSMMDP00005039472.1"/>
    <property type="gene ID" value="ENSMMDG00005018268.1"/>
</dbReference>